<gene>
    <name evidence="3" type="ORF">GAYE_SCF55G6285</name>
</gene>
<organism evidence="3 4">
    <name type="scientific">Galdieria yellowstonensis</name>
    <dbReference type="NCBI Taxonomy" id="3028027"/>
    <lineage>
        <taxon>Eukaryota</taxon>
        <taxon>Rhodophyta</taxon>
        <taxon>Bangiophyceae</taxon>
        <taxon>Galdieriales</taxon>
        <taxon>Galdieriaceae</taxon>
        <taxon>Galdieria</taxon>
    </lineage>
</organism>
<dbReference type="Gene3D" id="1.25.40.10">
    <property type="entry name" value="Tetratricopeptide repeat domain"/>
    <property type="match status" value="1"/>
</dbReference>
<dbReference type="GO" id="GO:0005737">
    <property type="term" value="C:cytoplasm"/>
    <property type="evidence" value="ECO:0007669"/>
    <property type="project" value="UniProtKB-ARBA"/>
</dbReference>
<evidence type="ECO:0000313" key="4">
    <source>
        <dbReference type="Proteomes" id="UP001300502"/>
    </source>
</evidence>
<proteinExistence type="predicted"/>
<dbReference type="EMBL" id="JANCYU010000063">
    <property type="protein sequence ID" value="KAK4528344.1"/>
    <property type="molecule type" value="Genomic_DNA"/>
</dbReference>
<keyword evidence="1" id="KW-0479">Metal-binding</keyword>
<accession>A0AAV9IM64</accession>
<sequence>MALSKEENDLSTCSFANTTNQPVECPFGFGRKATKSGWEQAISPLCCPLCRALLYQAQRAVPCGHCYCKVCCQRVKDCLLCAADVENYTSATEVDKDVESFIQAHSHNIDLLQEDEPGNIQTERETDFLQKRTTFLLFQALKAQNGGNYASALARLEQAQLELTGKTEQKYINQQAMILGKLSDVSCNQNELEKAAQYIEQACKLLEDSLLEKQEEFGDKEFSILSTTHGKAGDIYALLENHDLASSHYSRAIFMKEQLTSSENSASSNLQKALLLSKLAENLCSAAKKHASDAKSLVDSAGQCEASSLNDRDHNVIEYVKSTVASILRE</sequence>
<protein>
    <recommendedName>
        <fullName evidence="2">RING-type domain-containing protein</fullName>
    </recommendedName>
</protein>
<evidence type="ECO:0000256" key="1">
    <source>
        <dbReference type="PROSITE-ProRule" id="PRU00175"/>
    </source>
</evidence>
<evidence type="ECO:0000313" key="3">
    <source>
        <dbReference type="EMBL" id="KAK4528344.1"/>
    </source>
</evidence>
<comment type="caution">
    <text evidence="3">The sequence shown here is derived from an EMBL/GenBank/DDBJ whole genome shotgun (WGS) entry which is preliminary data.</text>
</comment>
<dbReference type="SUPFAM" id="SSF48452">
    <property type="entry name" value="TPR-like"/>
    <property type="match status" value="1"/>
</dbReference>
<dbReference type="AlphaFoldDB" id="A0AAV9IM64"/>
<dbReference type="Gene3D" id="3.30.40.10">
    <property type="entry name" value="Zinc/RING finger domain, C3HC4 (zinc finger)"/>
    <property type="match status" value="1"/>
</dbReference>
<keyword evidence="4" id="KW-1185">Reference proteome</keyword>
<reference evidence="3 4" key="1">
    <citation type="submission" date="2022-07" db="EMBL/GenBank/DDBJ databases">
        <title>Genome-wide signatures of adaptation to extreme environments.</title>
        <authorList>
            <person name="Cho C.H."/>
            <person name="Yoon H.S."/>
        </authorList>
    </citation>
    <scope>NUCLEOTIDE SEQUENCE [LARGE SCALE GENOMIC DNA]</scope>
    <source>
        <strain evidence="3 4">108.79 E11</strain>
    </source>
</reference>
<dbReference type="InterPro" id="IPR011990">
    <property type="entry name" value="TPR-like_helical_dom_sf"/>
</dbReference>
<dbReference type="GO" id="GO:0008270">
    <property type="term" value="F:zinc ion binding"/>
    <property type="evidence" value="ECO:0007669"/>
    <property type="project" value="UniProtKB-KW"/>
</dbReference>
<name>A0AAV9IM64_9RHOD</name>
<feature type="domain" description="RING-type" evidence="2">
    <location>
        <begin position="47"/>
        <end position="81"/>
    </location>
</feature>
<evidence type="ECO:0000259" key="2">
    <source>
        <dbReference type="PROSITE" id="PS50089"/>
    </source>
</evidence>
<keyword evidence="1" id="KW-0863">Zinc-finger</keyword>
<dbReference type="Proteomes" id="UP001300502">
    <property type="component" value="Unassembled WGS sequence"/>
</dbReference>
<dbReference type="InterPro" id="IPR001841">
    <property type="entry name" value="Znf_RING"/>
</dbReference>
<dbReference type="PROSITE" id="PS50089">
    <property type="entry name" value="ZF_RING_2"/>
    <property type="match status" value="1"/>
</dbReference>
<keyword evidence="1" id="KW-0862">Zinc</keyword>
<dbReference type="InterPro" id="IPR013083">
    <property type="entry name" value="Znf_RING/FYVE/PHD"/>
</dbReference>